<dbReference type="PANTHER" id="PTHR20941">
    <property type="entry name" value="FOLATE SYNTHESIS PROTEINS"/>
    <property type="match status" value="1"/>
</dbReference>
<dbReference type="InterPro" id="IPR045031">
    <property type="entry name" value="DHP_synth-like"/>
</dbReference>
<protein>
    <recommendedName>
        <fullName evidence="5 10">Dihydropteroate synthase</fullName>
        <shortName evidence="10">DHPS</shortName>
        <ecNumber evidence="5 10">2.5.1.15</ecNumber>
    </recommendedName>
    <alternativeName>
        <fullName evidence="10">Dihydropteroate pyrophosphorylase</fullName>
    </alternativeName>
</protein>
<keyword evidence="13" id="KW-1185">Reference proteome</keyword>
<dbReference type="GO" id="GO:0046656">
    <property type="term" value="P:folic acid biosynthetic process"/>
    <property type="evidence" value="ECO:0007669"/>
    <property type="project" value="UniProtKB-KW"/>
</dbReference>
<organism evidence="12 13">
    <name type="scientific">Gleimia europaea ACS-120-V-Col10b</name>
    <dbReference type="NCBI Taxonomy" id="883069"/>
    <lineage>
        <taxon>Bacteria</taxon>
        <taxon>Bacillati</taxon>
        <taxon>Actinomycetota</taxon>
        <taxon>Actinomycetes</taxon>
        <taxon>Actinomycetales</taxon>
        <taxon>Actinomycetaceae</taxon>
        <taxon>Gleimia</taxon>
    </lineage>
</organism>
<dbReference type="GO" id="GO:0004156">
    <property type="term" value="F:dihydropteroate synthase activity"/>
    <property type="evidence" value="ECO:0007669"/>
    <property type="project" value="UniProtKB-EC"/>
</dbReference>
<gene>
    <name evidence="12" type="ORF">HMPREF9238_00876</name>
</gene>
<accession>A0A9W5VWN0</accession>
<dbReference type="EC" id="2.5.1.15" evidence="5 10"/>
<proteinExistence type="inferred from homology"/>
<comment type="cofactor">
    <cofactor evidence="2 10">
        <name>Mg(2+)</name>
        <dbReference type="ChEBI" id="CHEBI:18420"/>
    </cofactor>
</comment>
<dbReference type="PROSITE" id="PS00793">
    <property type="entry name" value="DHPS_2"/>
    <property type="match status" value="1"/>
</dbReference>
<dbReference type="InterPro" id="IPR011005">
    <property type="entry name" value="Dihydropteroate_synth-like_sf"/>
</dbReference>
<dbReference type="GO" id="GO:0046872">
    <property type="term" value="F:metal ion binding"/>
    <property type="evidence" value="ECO:0007669"/>
    <property type="project" value="UniProtKB-KW"/>
</dbReference>
<dbReference type="PROSITE" id="PS00792">
    <property type="entry name" value="DHPS_1"/>
    <property type="match status" value="1"/>
</dbReference>
<sequence>MSFLAPQFNGVSLPEGRTLLMGIVNVTPDSFSDGGKWFATDRAVSRGLELVSQGVDIIDVGGESTRPNSKRISASEEISRIVDVVRALVGEGVVVSVDTVHAATAQAMCEAGAHIINDVSGACWDPQMARVMAETDAVCIIQHWRGLPGAPDEDILETGSVDTVLGELDRQVEAVLAAGVKPERIVLDPGLGFAKTMEANWQLLGGLDEMITRSPFPFLIGHSRKRFIKGCADELADVDELTVALTALIAKWRPWAVRVHEARGNLAALRAAEQWNRASVK</sequence>
<evidence type="ECO:0000313" key="12">
    <source>
        <dbReference type="EMBL" id="EPD31116.1"/>
    </source>
</evidence>
<dbReference type="SUPFAM" id="SSF51717">
    <property type="entry name" value="Dihydropteroate synthetase-like"/>
    <property type="match status" value="1"/>
</dbReference>
<dbReference type="NCBIfam" id="TIGR01496">
    <property type="entry name" value="DHPS"/>
    <property type="match status" value="1"/>
</dbReference>
<dbReference type="InterPro" id="IPR000489">
    <property type="entry name" value="Pterin-binding_dom"/>
</dbReference>
<dbReference type="CDD" id="cd00739">
    <property type="entry name" value="DHPS"/>
    <property type="match status" value="1"/>
</dbReference>
<dbReference type="Gene3D" id="3.20.20.20">
    <property type="entry name" value="Dihydropteroate synthase-like"/>
    <property type="match status" value="1"/>
</dbReference>
<evidence type="ECO:0000256" key="3">
    <source>
        <dbReference type="ARBA" id="ARBA00004763"/>
    </source>
</evidence>
<evidence type="ECO:0000313" key="13">
    <source>
        <dbReference type="Proteomes" id="UP000014387"/>
    </source>
</evidence>
<evidence type="ECO:0000256" key="5">
    <source>
        <dbReference type="ARBA" id="ARBA00012458"/>
    </source>
</evidence>
<keyword evidence="7 10" id="KW-0479">Metal-binding</keyword>
<comment type="pathway">
    <text evidence="3 10">Cofactor biosynthesis; tetrahydrofolate biosynthesis; 7,8-dihydrofolate from 2-amino-4-hydroxy-6-hydroxymethyl-7,8-dihydropteridine diphosphate and 4-aminobenzoate: step 1/2.</text>
</comment>
<evidence type="ECO:0000256" key="1">
    <source>
        <dbReference type="ARBA" id="ARBA00000012"/>
    </source>
</evidence>
<evidence type="ECO:0000259" key="11">
    <source>
        <dbReference type="PROSITE" id="PS50972"/>
    </source>
</evidence>
<dbReference type="EMBL" id="AGWN01000001">
    <property type="protein sequence ID" value="EPD31116.1"/>
    <property type="molecule type" value="Genomic_DNA"/>
</dbReference>
<comment type="function">
    <text evidence="10">Catalyzes the condensation of para-aminobenzoate (pABA) with 6-hydroxymethyl-7,8-dihydropterin diphosphate (DHPt-PP) to form 7,8-dihydropteroate (H2Pte), the immediate precursor of folate derivatives.</text>
</comment>
<dbReference type="Proteomes" id="UP000014387">
    <property type="component" value="Unassembled WGS sequence"/>
</dbReference>
<evidence type="ECO:0000256" key="7">
    <source>
        <dbReference type="ARBA" id="ARBA00022723"/>
    </source>
</evidence>
<keyword evidence="8 10" id="KW-0460">Magnesium</keyword>
<evidence type="ECO:0000256" key="9">
    <source>
        <dbReference type="ARBA" id="ARBA00022909"/>
    </source>
</evidence>
<dbReference type="GO" id="GO:0005829">
    <property type="term" value="C:cytosol"/>
    <property type="evidence" value="ECO:0007669"/>
    <property type="project" value="TreeGrafter"/>
</dbReference>
<dbReference type="InterPro" id="IPR006390">
    <property type="entry name" value="DHP_synth_dom"/>
</dbReference>
<comment type="similarity">
    <text evidence="4 10">Belongs to the DHPS family.</text>
</comment>
<evidence type="ECO:0000256" key="10">
    <source>
        <dbReference type="RuleBase" id="RU361205"/>
    </source>
</evidence>
<dbReference type="PANTHER" id="PTHR20941:SF1">
    <property type="entry name" value="FOLIC ACID SYNTHESIS PROTEIN FOL1"/>
    <property type="match status" value="1"/>
</dbReference>
<feature type="domain" description="Pterin-binding" evidence="11">
    <location>
        <begin position="18"/>
        <end position="270"/>
    </location>
</feature>
<reference evidence="12 13" key="1">
    <citation type="submission" date="2013-05" db="EMBL/GenBank/DDBJ databases">
        <title>The Genome Sequence of Actinomyces europaeus ACS-120-V-COL10B.</title>
        <authorList>
            <consortium name="The Broad Institute Genomics Platform"/>
            <person name="Earl A."/>
            <person name="Ward D."/>
            <person name="Feldgarden M."/>
            <person name="Gevers D."/>
            <person name="Saerens B."/>
            <person name="Vaneechoutte M."/>
            <person name="Walker B."/>
            <person name="Young S."/>
            <person name="Zeng Q."/>
            <person name="Gargeya S."/>
            <person name="Fitzgerald M."/>
            <person name="Haas B."/>
            <person name="Abouelleil A."/>
            <person name="Allen A.W."/>
            <person name="Alvarado L."/>
            <person name="Arachchi H.M."/>
            <person name="Berlin A.M."/>
            <person name="Chapman S.B."/>
            <person name="Gainer-Dewar J."/>
            <person name="Goldberg J."/>
            <person name="Griggs A."/>
            <person name="Gujja S."/>
            <person name="Hansen M."/>
            <person name="Howarth C."/>
            <person name="Imamovic A."/>
            <person name="Ireland A."/>
            <person name="Larimer J."/>
            <person name="McCowan C."/>
            <person name="Murphy C."/>
            <person name="Pearson M."/>
            <person name="Poon T.W."/>
            <person name="Priest M."/>
            <person name="Roberts A."/>
            <person name="Saif S."/>
            <person name="Shea T."/>
            <person name="Sisk P."/>
            <person name="Sykes S."/>
            <person name="Wortman J."/>
            <person name="Nusbaum C."/>
            <person name="Birren B."/>
        </authorList>
    </citation>
    <scope>NUCLEOTIDE SEQUENCE [LARGE SCALE GENOMIC DNA]</scope>
    <source>
        <strain evidence="12 13">ACS-120-V-Col10b</strain>
    </source>
</reference>
<dbReference type="GO" id="GO:0046654">
    <property type="term" value="P:tetrahydrofolate biosynthetic process"/>
    <property type="evidence" value="ECO:0007669"/>
    <property type="project" value="TreeGrafter"/>
</dbReference>
<dbReference type="RefSeq" id="WP_016444227.1">
    <property type="nucleotide sequence ID" value="NZ_KE150266.1"/>
</dbReference>
<keyword evidence="9 10" id="KW-0289">Folate biosynthesis</keyword>
<evidence type="ECO:0000256" key="4">
    <source>
        <dbReference type="ARBA" id="ARBA00009503"/>
    </source>
</evidence>
<dbReference type="Pfam" id="PF00809">
    <property type="entry name" value="Pterin_bind"/>
    <property type="match status" value="1"/>
</dbReference>
<name>A0A9W5VWN0_9ACTO</name>
<evidence type="ECO:0000256" key="2">
    <source>
        <dbReference type="ARBA" id="ARBA00001946"/>
    </source>
</evidence>
<evidence type="ECO:0000256" key="8">
    <source>
        <dbReference type="ARBA" id="ARBA00022842"/>
    </source>
</evidence>
<dbReference type="PROSITE" id="PS50972">
    <property type="entry name" value="PTERIN_BINDING"/>
    <property type="match status" value="1"/>
</dbReference>
<comment type="caution">
    <text evidence="12">The sequence shown here is derived from an EMBL/GenBank/DDBJ whole genome shotgun (WGS) entry which is preliminary data.</text>
</comment>
<comment type="catalytic activity">
    <reaction evidence="1">
        <text>(7,8-dihydropterin-6-yl)methyl diphosphate + 4-aminobenzoate = 7,8-dihydropteroate + diphosphate</text>
        <dbReference type="Rhea" id="RHEA:19949"/>
        <dbReference type="ChEBI" id="CHEBI:17836"/>
        <dbReference type="ChEBI" id="CHEBI:17839"/>
        <dbReference type="ChEBI" id="CHEBI:33019"/>
        <dbReference type="ChEBI" id="CHEBI:72950"/>
        <dbReference type="EC" id="2.5.1.15"/>
    </reaction>
</comment>
<dbReference type="OrthoDB" id="9811744at2"/>
<dbReference type="AlphaFoldDB" id="A0A9W5VWN0"/>
<evidence type="ECO:0000256" key="6">
    <source>
        <dbReference type="ARBA" id="ARBA00022679"/>
    </source>
</evidence>
<keyword evidence="6 10" id="KW-0808">Transferase</keyword>